<dbReference type="Proteomes" id="UP000323142">
    <property type="component" value="Unassembled WGS sequence"/>
</dbReference>
<sequence>MLTPIAVFRARPRLLAALGLGLVLFLLLPDEWRPATRALVAWCAALVVYLTLAAHMITRADAEDIRARVPLYDQGRYMVLALSVLAALASLAAIVLELAHAKGGGGAGALHLLLAAATVGLSWTFMHVMFALHYAHDFYAPEHTDAARGLVFPKTPEPLYPDFVYFSFVIGCACATADVEITSRRVRMAAMAHGVLSFVFNTAIVALTINIAAGLVP</sequence>
<evidence type="ECO:0000313" key="2">
    <source>
        <dbReference type="EMBL" id="KAA2244026.1"/>
    </source>
</evidence>
<dbReference type="OrthoDB" id="64737at2"/>
<comment type="caution">
    <text evidence="2">The sequence shown here is derived from an EMBL/GenBank/DDBJ whole genome shotgun (WGS) entry which is preliminary data.</text>
</comment>
<reference evidence="2 3" key="2">
    <citation type="submission" date="2019-09" db="EMBL/GenBank/DDBJ databases">
        <authorList>
            <person name="Jin C."/>
        </authorList>
    </citation>
    <scope>NUCLEOTIDE SEQUENCE [LARGE SCALE GENOMIC DNA]</scope>
    <source>
        <strain evidence="2 3">BN140002</strain>
    </source>
</reference>
<keyword evidence="1" id="KW-0812">Transmembrane</keyword>
<protein>
    <submittedName>
        <fullName evidence="2">DUF1345 domain-containing protein</fullName>
    </submittedName>
</protein>
<accession>A0A5B2W0N1</accession>
<keyword evidence="1" id="KW-0472">Membrane</keyword>
<name>A0A5B2W0N1_9HYPH</name>
<evidence type="ECO:0000256" key="1">
    <source>
        <dbReference type="SAM" id="Phobius"/>
    </source>
</evidence>
<dbReference type="RefSeq" id="WP_149815338.1">
    <property type="nucleotide sequence ID" value="NZ_VUOA01000005.1"/>
</dbReference>
<dbReference type="EMBL" id="VUOA01000005">
    <property type="protein sequence ID" value="KAA2244026.1"/>
    <property type="molecule type" value="Genomic_DNA"/>
</dbReference>
<feature type="transmembrane region" description="Helical" evidence="1">
    <location>
        <begin position="108"/>
        <end position="132"/>
    </location>
</feature>
<organism evidence="2 3">
    <name type="scientific">Salinarimonas soli</name>
    <dbReference type="NCBI Taxonomy" id="1638099"/>
    <lineage>
        <taxon>Bacteria</taxon>
        <taxon>Pseudomonadati</taxon>
        <taxon>Pseudomonadota</taxon>
        <taxon>Alphaproteobacteria</taxon>
        <taxon>Hyphomicrobiales</taxon>
        <taxon>Salinarimonadaceae</taxon>
        <taxon>Salinarimonas</taxon>
    </lineage>
</organism>
<keyword evidence="3" id="KW-1185">Reference proteome</keyword>
<feature type="transmembrane region" description="Helical" evidence="1">
    <location>
        <begin position="39"/>
        <end position="57"/>
    </location>
</feature>
<gene>
    <name evidence="2" type="ORF">F0L46_01925</name>
</gene>
<feature type="transmembrane region" description="Helical" evidence="1">
    <location>
        <begin position="194"/>
        <end position="216"/>
    </location>
</feature>
<evidence type="ECO:0000313" key="3">
    <source>
        <dbReference type="Proteomes" id="UP000323142"/>
    </source>
</evidence>
<dbReference type="InterPro" id="IPR009781">
    <property type="entry name" value="DUF1345"/>
</dbReference>
<reference evidence="2 3" key="1">
    <citation type="submission" date="2019-09" db="EMBL/GenBank/DDBJ databases">
        <title>Salinarimonas rosea gen. nov., sp. nov., a new member of the a-2 subgroup of the Proteobacteria.</title>
        <authorList>
            <person name="Liu J."/>
        </authorList>
    </citation>
    <scope>NUCLEOTIDE SEQUENCE [LARGE SCALE GENOMIC DNA]</scope>
    <source>
        <strain evidence="2 3">BN140002</strain>
    </source>
</reference>
<keyword evidence="1" id="KW-1133">Transmembrane helix</keyword>
<proteinExistence type="predicted"/>
<dbReference type="Pfam" id="PF07077">
    <property type="entry name" value="DUF1345"/>
    <property type="match status" value="1"/>
</dbReference>
<dbReference type="AlphaFoldDB" id="A0A5B2W0N1"/>
<feature type="transmembrane region" description="Helical" evidence="1">
    <location>
        <begin position="77"/>
        <end position="96"/>
    </location>
</feature>